<evidence type="ECO:0000256" key="1">
    <source>
        <dbReference type="SAM" id="MobiDB-lite"/>
    </source>
</evidence>
<gene>
    <name evidence="3" type="ORF">ERS672216_00497</name>
</gene>
<dbReference type="AlphaFoldDB" id="A0A128EEP2"/>
<dbReference type="Proteomes" id="UP000069632">
    <property type="component" value="Unassembled WGS sequence"/>
</dbReference>
<feature type="compositionally biased region" description="Low complexity" evidence="1">
    <location>
        <begin position="19"/>
        <end position="37"/>
    </location>
</feature>
<dbReference type="EMBL" id="FIZP01000001">
    <property type="protein sequence ID" value="CZE46673.1"/>
    <property type="molecule type" value="Genomic_DNA"/>
</dbReference>
<feature type="region of interest" description="Disordered" evidence="1">
    <location>
        <begin position="1"/>
        <end position="37"/>
    </location>
</feature>
<keyword evidence="2" id="KW-1133">Transmembrane helix</keyword>
<feature type="transmembrane region" description="Helical" evidence="2">
    <location>
        <begin position="197"/>
        <end position="220"/>
    </location>
</feature>
<sequence>MRHKSNSNNSSKNCHKSNSDNSSKNCHKSNSNNTSKNNNHDLDIRLEILKRLWQSRDFEISHLWQRSVFLGAYLILTYTAYGSFQLKLFQTENNSFLYLCDNITNWISIAICFVGLVVSSLWIMMAKGSKNVYECYEKAVRKYENNHFKKFLPDYLTPDCQNKNPLDGTQVNLGEHKLTKCDTLLGGERYSLSKINIMVGIVSSVIFTLLIVVHMCFLYLELRYISWWTLAFIAISFICFIALLVLLQGKDSNDK</sequence>
<keyword evidence="2" id="KW-0472">Membrane</keyword>
<accession>A0A128EEP2</accession>
<name>A0A128EEP2_9BACT</name>
<dbReference type="InterPro" id="IPR056918">
    <property type="entry name" value="8xMP"/>
</dbReference>
<keyword evidence="4" id="KW-1185">Reference proteome</keyword>
<feature type="transmembrane region" description="Helical" evidence="2">
    <location>
        <begin position="103"/>
        <end position="124"/>
    </location>
</feature>
<evidence type="ECO:0000313" key="4">
    <source>
        <dbReference type="Proteomes" id="UP000069632"/>
    </source>
</evidence>
<dbReference type="RefSeq" id="WP_133147230.1">
    <property type="nucleotide sequence ID" value="NZ_CP053844.1"/>
</dbReference>
<feature type="transmembrane region" description="Helical" evidence="2">
    <location>
        <begin position="226"/>
        <end position="247"/>
    </location>
</feature>
<evidence type="ECO:0000313" key="3">
    <source>
        <dbReference type="EMBL" id="CZE46673.1"/>
    </source>
</evidence>
<keyword evidence="2" id="KW-0812">Transmembrane</keyword>
<proteinExistence type="predicted"/>
<organism evidence="3 4">
    <name type="scientific">Campylobacter geochelonis</name>
    <dbReference type="NCBI Taxonomy" id="1780362"/>
    <lineage>
        <taxon>Bacteria</taxon>
        <taxon>Pseudomonadati</taxon>
        <taxon>Campylobacterota</taxon>
        <taxon>Epsilonproteobacteria</taxon>
        <taxon>Campylobacterales</taxon>
        <taxon>Campylobacteraceae</taxon>
        <taxon>Campylobacter</taxon>
    </lineage>
</organism>
<feature type="transmembrane region" description="Helical" evidence="2">
    <location>
        <begin position="63"/>
        <end position="83"/>
    </location>
</feature>
<reference evidence="3 4" key="1">
    <citation type="submission" date="2016-02" db="EMBL/GenBank/DDBJ databases">
        <authorList>
            <consortium name="Pathogen Informatics"/>
        </authorList>
    </citation>
    <scope>NUCLEOTIDE SEQUENCE [LARGE SCALE GENOMIC DNA]</scope>
    <source>
        <strain evidence="3 4">RC20</strain>
    </source>
</reference>
<evidence type="ECO:0000256" key="2">
    <source>
        <dbReference type="SAM" id="Phobius"/>
    </source>
</evidence>
<protein>
    <submittedName>
        <fullName evidence="3">Uncharacterized protein</fullName>
    </submittedName>
</protein>
<dbReference type="Pfam" id="PF24838">
    <property type="entry name" value="8xMP"/>
    <property type="match status" value="1"/>
</dbReference>
<dbReference type="OrthoDB" id="5368706at2"/>
<feature type="compositionally biased region" description="Low complexity" evidence="1">
    <location>
        <begin position="1"/>
        <end position="12"/>
    </location>
</feature>